<feature type="compositionally biased region" description="Low complexity" evidence="1">
    <location>
        <begin position="233"/>
        <end position="244"/>
    </location>
</feature>
<evidence type="ECO:0000313" key="2">
    <source>
        <dbReference type="EMBL" id="KAF9790803.1"/>
    </source>
</evidence>
<evidence type="ECO:0000313" key="3">
    <source>
        <dbReference type="Proteomes" id="UP000736335"/>
    </source>
</evidence>
<name>A0A9P6LB26_9AGAM</name>
<protein>
    <submittedName>
        <fullName evidence="2">Uncharacterized protein</fullName>
    </submittedName>
</protein>
<dbReference type="EMBL" id="WIUZ02000002">
    <property type="protein sequence ID" value="KAF9790803.1"/>
    <property type="molecule type" value="Genomic_DNA"/>
</dbReference>
<reference evidence="2" key="1">
    <citation type="journal article" date="2020" name="Nat. Commun.">
        <title>Large-scale genome sequencing of mycorrhizal fungi provides insights into the early evolution of symbiotic traits.</title>
        <authorList>
            <person name="Miyauchi S."/>
            <person name="Kiss E."/>
            <person name="Kuo A."/>
            <person name="Drula E."/>
            <person name="Kohler A."/>
            <person name="Sanchez-Garcia M."/>
            <person name="Morin E."/>
            <person name="Andreopoulos B."/>
            <person name="Barry K.W."/>
            <person name="Bonito G."/>
            <person name="Buee M."/>
            <person name="Carver A."/>
            <person name="Chen C."/>
            <person name="Cichocki N."/>
            <person name="Clum A."/>
            <person name="Culley D."/>
            <person name="Crous P.W."/>
            <person name="Fauchery L."/>
            <person name="Girlanda M."/>
            <person name="Hayes R.D."/>
            <person name="Keri Z."/>
            <person name="LaButti K."/>
            <person name="Lipzen A."/>
            <person name="Lombard V."/>
            <person name="Magnuson J."/>
            <person name="Maillard F."/>
            <person name="Murat C."/>
            <person name="Nolan M."/>
            <person name="Ohm R.A."/>
            <person name="Pangilinan J."/>
            <person name="Pereira M.F."/>
            <person name="Perotto S."/>
            <person name="Peter M."/>
            <person name="Pfister S."/>
            <person name="Riley R."/>
            <person name="Sitrit Y."/>
            <person name="Stielow J.B."/>
            <person name="Szollosi G."/>
            <person name="Zifcakova L."/>
            <person name="Stursova M."/>
            <person name="Spatafora J.W."/>
            <person name="Tedersoo L."/>
            <person name="Vaario L.M."/>
            <person name="Yamada A."/>
            <person name="Yan M."/>
            <person name="Wang P."/>
            <person name="Xu J."/>
            <person name="Bruns T."/>
            <person name="Baldrian P."/>
            <person name="Vilgalys R."/>
            <person name="Dunand C."/>
            <person name="Henrissat B."/>
            <person name="Grigoriev I.V."/>
            <person name="Hibbett D."/>
            <person name="Nagy L.G."/>
            <person name="Martin F.M."/>
        </authorList>
    </citation>
    <scope>NUCLEOTIDE SEQUENCE</scope>
    <source>
        <strain evidence="2">UH-Tt-Lm1</strain>
    </source>
</reference>
<keyword evidence="3" id="KW-1185">Reference proteome</keyword>
<organism evidence="2 3">
    <name type="scientific">Thelephora terrestris</name>
    <dbReference type="NCBI Taxonomy" id="56493"/>
    <lineage>
        <taxon>Eukaryota</taxon>
        <taxon>Fungi</taxon>
        <taxon>Dikarya</taxon>
        <taxon>Basidiomycota</taxon>
        <taxon>Agaricomycotina</taxon>
        <taxon>Agaricomycetes</taxon>
        <taxon>Thelephorales</taxon>
        <taxon>Thelephoraceae</taxon>
        <taxon>Thelephora</taxon>
    </lineage>
</organism>
<proteinExistence type="predicted"/>
<dbReference type="OrthoDB" id="3267800at2759"/>
<feature type="compositionally biased region" description="Basic and acidic residues" evidence="1">
    <location>
        <begin position="148"/>
        <end position="157"/>
    </location>
</feature>
<sequence length="482" mass="52344">MPDLDTTPQDGPVPPPFTRTNTSATTLYFDAMPSMSSLFSRPRVQSRSSSPERGIKSLISAPVPTDPVQNPKPIHINGHTNMGDLEDDKTTLRAAGSTHGDDDPASESPQRSSPVRAVGAAVEMSRQGNDSSAYDASSPPSAHNRPSSRSEDHHGGATDDASLRSVPVLYTNMVPDGEGGGANFSQSDVSRKVSVKRTPSKLVKRRSTKGKQTEYLVNGSIRGAVSENRRSASRTSQRSFRSSRGPVFDMITAPPNATLNDAGGAFGTGAVMAAAESEVEDELRSGLLERITIAEGSLTEKQAKRIHKEELAVSKRISKIINSEGKAEGTSLLAAIDELKDIQKMQRVAVKEETSIHASHIKSLQKCHEADVGVITAKAELEKVEAEIAARLAKVQAELNKLRVKAQAKVDRAMAEAEKARADVRARENHREASRRHSEQMTGWVKDKRKEVEVLRGWKAVDDREREVKLNELKGVRARNTS</sequence>
<feature type="compositionally biased region" description="Low complexity" evidence="1">
    <location>
        <begin position="40"/>
        <end position="52"/>
    </location>
</feature>
<feature type="region of interest" description="Disordered" evidence="1">
    <location>
        <begin position="39"/>
        <end position="249"/>
    </location>
</feature>
<comment type="caution">
    <text evidence="2">The sequence shown here is derived from an EMBL/GenBank/DDBJ whole genome shotgun (WGS) entry which is preliminary data.</text>
</comment>
<evidence type="ECO:0000256" key="1">
    <source>
        <dbReference type="SAM" id="MobiDB-lite"/>
    </source>
</evidence>
<accession>A0A9P6LB26</accession>
<dbReference type="AlphaFoldDB" id="A0A9P6LB26"/>
<feature type="region of interest" description="Disordered" evidence="1">
    <location>
        <begin position="421"/>
        <end position="446"/>
    </location>
</feature>
<dbReference type="Proteomes" id="UP000736335">
    <property type="component" value="Unassembled WGS sequence"/>
</dbReference>
<feature type="compositionally biased region" description="Low complexity" evidence="1">
    <location>
        <begin position="130"/>
        <end position="142"/>
    </location>
</feature>
<feature type="region of interest" description="Disordered" evidence="1">
    <location>
        <begin position="1"/>
        <end position="21"/>
    </location>
</feature>
<gene>
    <name evidence="2" type="ORF">BJ322DRAFT_1104453</name>
</gene>
<reference evidence="2" key="2">
    <citation type="submission" date="2020-11" db="EMBL/GenBank/DDBJ databases">
        <authorList>
            <consortium name="DOE Joint Genome Institute"/>
            <person name="Kuo A."/>
            <person name="Miyauchi S."/>
            <person name="Kiss E."/>
            <person name="Drula E."/>
            <person name="Kohler A."/>
            <person name="Sanchez-Garcia M."/>
            <person name="Andreopoulos B."/>
            <person name="Barry K.W."/>
            <person name="Bonito G."/>
            <person name="Buee M."/>
            <person name="Carver A."/>
            <person name="Chen C."/>
            <person name="Cichocki N."/>
            <person name="Clum A."/>
            <person name="Culley D."/>
            <person name="Crous P.W."/>
            <person name="Fauchery L."/>
            <person name="Girlanda M."/>
            <person name="Hayes R."/>
            <person name="Keri Z."/>
            <person name="Labutti K."/>
            <person name="Lipzen A."/>
            <person name="Lombard V."/>
            <person name="Magnuson J."/>
            <person name="Maillard F."/>
            <person name="Morin E."/>
            <person name="Murat C."/>
            <person name="Nolan M."/>
            <person name="Ohm R."/>
            <person name="Pangilinan J."/>
            <person name="Pereira M."/>
            <person name="Perotto S."/>
            <person name="Peter M."/>
            <person name="Riley R."/>
            <person name="Sitrit Y."/>
            <person name="Stielow B."/>
            <person name="Szollosi G."/>
            <person name="Zifcakova L."/>
            <person name="Stursova M."/>
            <person name="Spatafora J.W."/>
            <person name="Tedersoo L."/>
            <person name="Vaario L.-M."/>
            <person name="Yamada A."/>
            <person name="Yan M."/>
            <person name="Wang P."/>
            <person name="Xu J."/>
            <person name="Bruns T."/>
            <person name="Baldrian P."/>
            <person name="Vilgalys R."/>
            <person name="Henrissat B."/>
            <person name="Grigoriev I.V."/>
            <person name="Hibbett D."/>
            <person name="Nagy L.G."/>
            <person name="Martin F.M."/>
        </authorList>
    </citation>
    <scope>NUCLEOTIDE SEQUENCE</scope>
    <source>
        <strain evidence="2">UH-Tt-Lm1</strain>
    </source>
</reference>
<feature type="compositionally biased region" description="Basic residues" evidence="1">
    <location>
        <begin position="193"/>
        <end position="209"/>
    </location>
</feature>